<keyword evidence="6" id="KW-0414">Isoprene biosynthesis</keyword>
<keyword evidence="4" id="KW-0479">Metal-binding</keyword>
<comment type="similarity">
    <text evidence="2 7">Belongs to the FPP/GGPP synthase family.</text>
</comment>
<proteinExistence type="inferred from homology"/>
<dbReference type="Pfam" id="PF00348">
    <property type="entry name" value="polyprenyl_synt"/>
    <property type="match status" value="1"/>
</dbReference>
<sequence length="283" mass="31660">MTKTILNHENGNIDPLFLNFHIYLSFGQCFFTKLDRFSLVADELSLISNNLRAMVVTEVPKLASAAEYFFKKGVEGKQFRPTILLLMGTALNISVLAGDFLLSRACVALAALKNTEVACLLATVVEHFVTGETMQMTSRNDQRHKRHYKTASLISNSCKSIALLARQSAEVAMLAFEYGKNLLRYLSSSEKYIRHGIVTAPILFAMEEFPQLRKVVDQLDKDPTNVDILGKSNGIRRTRELAMEHANLAAAAIGSLPETDDEDVKRSRRALVDLTHRVITRNK</sequence>
<keyword evidence="5" id="KW-0460">Magnesium</keyword>
<dbReference type="EMBL" id="QGKY02000094">
    <property type="protein sequence ID" value="KAF2603504.1"/>
    <property type="molecule type" value="Genomic_DNA"/>
</dbReference>
<comment type="caution">
    <text evidence="8">The sequence shown here is derived from an EMBL/GenBank/DDBJ whole genome shotgun (WGS) entry which is preliminary data.</text>
</comment>
<dbReference type="GO" id="GO:0006744">
    <property type="term" value="P:ubiquinone biosynthetic process"/>
    <property type="evidence" value="ECO:0007669"/>
    <property type="project" value="TreeGrafter"/>
</dbReference>
<evidence type="ECO:0000256" key="4">
    <source>
        <dbReference type="ARBA" id="ARBA00022723"/>
    </source>
</evidence>
<dbReference type="CDD" id="cd00867">
    <property type="entry name" value="Trans_IPPS"/>
    <property type="match status" value="1"/>
</dbReference>
<keyword evidence="3 7" id="KW-0808">Transferase</keyword>
<dbReference type="GO" id="GO:0046872">
    <property type="term" value="F:metal ion binding"/>
    <property type="evidence" value="ECO:0007669"/>
    <property type="project" value="UniProtKB-KW"/>
</dbReference>
<evidence type="ECO:0000256" key="7">
    <source>
        <dbReference type="RuleBase" id="RU004466"/>
    </source>
</evidence>
<dbReference type="InterPro" id="IPR008949">
    <property type="entry name" value="Isoprenoid_synthase_dom_sf"/>
</dbReference>
<dbReference type="InterPro" id="IPR000092">
    <property type="entry name" value="Polyprenyl_synt"/>
</dbReference>
<dbReference type="GO" id="GO:0004659">
    <property type="term" value="F:prenyltransferase activity"/>
    <property type="evidence" value="ECO:0007669"/>
    <property type="project" value="InterPro"/>
</dbReference>
<dbReference type="GO" id="GO:0008299">
    <property type="term" value="P:isoprenoid biosynthetic process"/>
    <property type="evidence" value="ECO:0007669"/>
    <property type="project" value="UniProtKB-KW"/>
</dbReference>
<evidence type="ECO:0000256" key="5">
    <source>
        <dbReference type="ARBA" id="ARBA00022842"/>
    </source>
</evidence>
<dbReference type="PANTHER" id="PTHR12001:SF69">
    <property type="entry name" value="ALL TRANS-POLYPRENYL-DIPHOSPHATE SYNTHASE PDSS1"/>
    <property type="match status" value="1"/>
</dbReference>
<dbReference type="SUPFAM" id="SSF48576">
    <property type="entry name" value="Terpenoid synthases"/>
    <property type="match status" value="1"/>
</dbReference>
<accession>A0A8S9L809</accession>
<dbReference type="AlphaFoldDB" id="A0A8S9L809"/>
<protein>
    <submittedName>
        <fullName evidence="8">Uncharacterized protein</fullName>
    </submittedName>
</protein>
<evidence type="ECO:0000313" key="8">
    <source>
        <dbReference type="EMBL" id="KAF2603504.1"/>
    </source>
</evidence>
<name>A0A8S9L809_BRACR</name>
<gene>
    <name evidence="8" type="ORF">F2Q70_00025110</name>
</gene>
<dbReference type="PANTHER" id="PTHR12001">
    <property type="entry name" value="GERANYLGERANYL PYROPHOSPHATE SYNTHASE"/>
    <property type="match status" value="1"/>
</dbReference>
<dbReference type="GO" id="GO:1990234">
    <property type="term" value="C:transferase complex"/>
    <property type="evidence" value="ECO:0007669"/>
    <property type="project" value="TreeGrafter"/>
</dbReference>
<evidence type="ECO:0000256" key="1">
    <source>
        <dbReference type="ARBA" id="ARBA00001946"/>
    </source>
</evidence>
<organism evidence="8">
    <name type="scientific">Brassica cretica</name>
    <name type="common">Mustard</name>
    <dbReference type="NCBI Taxonomy" id="69181"/>
    <lineage>
        <taxon>Eukaryota</taxon>
        <taxon>Viridiplantae</taxon>
        <taxon>Streptophyta</taxon>
        <taxon>Embryophyta</taxon>
        <taxon>Tracheophyta</taxon>
        <taxon>Spermatophyta</taxon>
        <taxon>Magnoliopsida</taxon>
        <taxon>eudicotyledons</taxon>
        <taxon>Gunneridae</taxon>
        <taxon>Pentapetalae</taxon>
        <taxon>rosids</taxon>
        <taxon>malvids</taxon>
        <taxon>Brassicales</taxon>
        <taxon>Brassicaceae</taxon>
        <taxon>Brassiceae</taxon>
        <taxon>Brassica</taxon>
    </lineage>
</organism>
<evidence type="ECO:0000256" key="3">
    <source>
        <dbReference type="ARBA" id="ARBA00022679"/>
    </source>
</evidence>
<reference evidence="8" key="1">
    <citation type="submission" date="2019-12" db="EMBL/GenBank/DDBJ databases">
        <title>Genome sequencing and annotation of Brassica cretica.</title>
        <authorList>
            <person name="Studholme D.J."/>
            <person name="Sarris P.F."/>
        </authorList>
    </citation>
    <scope>NUCLEOTIDE SEQUENCE</scope>
    <source>
        <strain evidence="8">PFS-102/07</strain>
        <tissue evidence="8">Leaf</tissue>
    </source>
</reference>
<evidence type="ECO:0000256" key="2">
    <source>
        <dbReference type="ARBA" id="ARBA00006706"/>
    </source>
</evidence>
<dbReference type="Gene3D" id="1.10.600.10">
    <property type="entry name" value="Farnesyl Diphosphate Synthase"/>
    <property type="match status" value="2"/>
</dbReference>
<comment type="cofactor">
    <cofactor evidence="1">
        <name>Mg(2+)</name>
        <dbReference type="ChEBI" id="CHEBI:18420"/>
    </cofactor>
</comment>
<evidence type="ECO:0000256" key="6">
    <source>
        <dbReference type="ARBA" id="ARBA00023229"/>
    </source>
</evidence>